<evidence type="ECO:0000256" key="3">
    <source>
        <dbReference type="ARBA" id="ARBA00022679"/>
    </source>
</evidence>
<protein>
    <submittedName>
        <fullName evidence="7">Adenine-specific DNA-methyltransferase</fullName>
    </submittedName>
</protein>
<evidence type="ECO:0000256" key="1">
    <source>
        <dbReference type="ARBA" id="ARBA00006594"/>
    </source>
</evidence>
<dbReference type="Gene3D" id="3.40.50.150">
    <property type="entry name" value="Vaccinia Virus protein VP39"/>
    <property type="match status" value="1"/>
</dbReference>
<dbReference type="InterPro" id="IPR002295">
    <property type="entry name" value="N4/N6-MTase_EcoPI_Mod-like"/>
</dbReference>
<dbReference type="GO" id="GO:0008170">
    <property type="term" value="F:N-methyltransferase activity"/>
    <property type="evidence" value="ECO:0007669"/>
    <property type="project" value="InterPro"/>
</dbReference>
<feature type="domain" description="DNA methylase N-4/N-6" evidence="6">
    <location>
        <begin position="485"/>
        <end position="819"/>
    </location>
</feature>
<dbReference type="GO" id="GO:0032259">
    <property type="term" value="P:methylation"/>
    <property type="evidence" value="ECO:0007669"/>
    <property type="project" value="UniProtKB-KW"/>
</dbReference>
<evidence type="ECO:0000256" key="4">
    <source>
        <dbReference type="ARBA" id="ARBA00022691"/>
    </source>
</evidence>
<dbReference type="SUPFAM" id="SSF53335">
    <property type="entry name" value="S-adenosyl-L-methionine-dependent methyltransferases"/>
    <property type="match status" value="1"/>
</dbReference>
<keyword evidence="4" id="KW-0949">S-adenosyl-L-methionine</keyword>
<dbReference type="GO" id="GO:0009307">
    <property type="term" value="P:DNA restriction-modification system"/>
    <property type="evidence" value="ECO:0007669"/>
    <property type="project" value="UniProtKB-KW"/>
</dbReference>
<name>A0A0U9HDS2_9FIRM</name>
<dbReference type="Pfam" id="PF01555">
    <property type="entry name" value="N6_N4_Mtase"/>
    <property type="match status" value="1"/>
</dbReference>
<dbReference type="PROSITE" id="PS00092">
    <property type="entry name" value="N6_MTASE"/>
    <property type="match status" value="1"/>
</dbReference>
<gene>
    <name evidence="7" type="ORF">TSYNT_625</name>
</gene>
<reference evidence="7" key="1">
    <citation type="journal article" date="2016" name="Genome Announc.">
        <title>Draft Genome Sequence of the Syntrophic Lactate-Degrading Bacterium Tepidanaerobacter syntrophicus JLT.</title>
        <authorList>
            <person name="Matsuura N."/>
            <person name="Ohashi A."/>
            <person name="Tourlousse D.M."/>
            <person name="Sekiguchi Y."/>
        </authorList>
    </citation>
    <scope>NUCLEOTIDE SEQUENCE [LARGE SCALE GENOMIC DNA]</scope>
    <source>
        <strain evidence="7">JL</strain>
    </source>
</reference>
<dbReference type="STRING" id="224999.GCA_001485475_00652"/>
<keyword evidence="3 7" id="KW-0808">Transferase</keyword>
<evidence type="ECO:0000256" key="2">
    <source>
        <dbReference type="ARBA" id="ARBA00022603"/>
    </source>
</evidence>
<comment type="similarity">
    <text evidence="1">Belongs to the N(4)/N(6)-methyltransferase family.</text>
</comment>
<dbReference type="AlphaFoldDB" id="A0A0U9HDS2"/>
<dbReference type="GO" id="GO:0003677">
    <property type="term" value="F:DNA binding"/>
    <property type="evidence" value="ECO:0007669"/>
    <property type="project" value="InterPro"/>
</dbReference>
<dbReference type="PRINTS" id="PR00506">
    <property type="entry name" value="D21N6MTFRASE"/>
</dbReference>
<keyword evidence="5" id="KW-0680">Restriction system</keyword>
<sequence length="1071" mass="126274">MSDKLKRFTDLLKEMFEMDKEDLDFGIYRIMKLRKNEIENFIDNDLPIKVKEILSSYAKDNSEIRKKMKKIEESCNELGVSIEELPETSEKKKEYMELKKSLESGKSLAEIETDVYSKLYDFFSRYYDEGDFISKRRYKEGVYAIPYEGEEVKLYWANHDQYYIKTSEYFKNYSFVSQGITVNFRLVEVSTEQDNNKEAKDEKRRFVLLDENFLEVGNDEINMYFEFKVHTAKQDTLVKSAYEKIKSEISKLDSKYLNALLIPAPTEKDKNRTLLEKHLTTYVAKNTFDYFIHKDLKKFLKRELDFYIKSEVMKLDDIGTEKEERVESYLCKIRAIKNVGEIIIDFLAQIEDFQKKLWLKKKFVVETNWCITLDLIDEKFYSEIVANQKQIDEWIEYYKIDEIKNNNEQIAIDDVQQISFSTPLTVDFLKQNRNLVLDTKHFDRDFKERLIESIDNLDEKTNGLLIHSENFQALKLLEEKYKGKVQCVYIDPPYNSPSSEIVYKNNFKHSTWLSLMENRLTLSKKFNTEDGSTIVAIDKYEHTRLVELLRQLHPNNDMVSVAVEHNKKGTQGDHFSYSNDFAVFSISNKLKKLNSKLLPENEWEYSNFRNWGSESLRTDAANCFYPIYVQNGKIIGCGDVCDDDYHPQSPNVVIKSGNVEMYVNNNKDKQIFTATEENPIIAIYPIDDNLIERKWRYAFQSINEIFEYLVIEESRKSNLQIFMPKYSEQFKTMWYSPLYNAGDYGTKVLTSMNFPKDLFQFPKSVYTVKDCIYAVSNNNSIILDYFAGSGTTAHAVIDLNREDKENGNRKYILVEMGNYFNTVTLPRIKKVIYSKDWKDGSPTNRDTGISQIVKYIRLESYEDTLNNINFTRNEQQQSIFDSNKNLFEEYLVYYMFDMESKDSVLNLDNFANPFDYKMRITTRNVMTNKTIDLVETFNYLIGLDVVSQSRILRFNTRPIPYNEKEPDTYDGAVLLESEEDGEYCFKTVEGKLPNGQSALVIWRNITGDAIKDNAALDAFFNHFHKNKNRKYDVYFVNGDNNLENYRKNGENWKVNLIETVFKNKMFDYKDI</sequence>
<evidence type="ECO:0000313" key="7">
    <source>
        <dbReference type="EMBL" id="GAQ24646.1"/>
    </source>
</evidence>
<dbReference type="EMBL" id="DF977000">
    <property type="protein sequence ID" value="GAQ24646.1"/>
    <property type="molecule type" value="Genomic_DNA"/>
</dbReference>
<dbReference type="InterPro" id="IPR002941">
    <property type="entry name" value="DNA_methylase_N4/N6"/>
</dbReference>
<dbReference type="InterPro" id="IPR029063">
    <property type="entry name" value="SAM-dependent_MTases_sf"/>
</dbReference>
<dbReference type="Proteomes" id="UP000062160">
    <property type="component" value="Unassembled WGS sequence"/>
</dbReference>
<accession>A0A0U9HDS2</accession>
<organism evidence="7">
    <name type="scientific">Tepidanaerobacter syntrophicus</name>
    <dbReference type="NCBI Taxonomy" id="224999"/>
    <lineage>
        <taxon>Bacteria</taxon>
        <taxon>Bacillati</taxon>
        <taxon>Bacillota</taxon>
        <taxon>Clostridia</taxon>
        <taxon>Thermosediminibacterales</taxon>
        <taxon>Tepidanaerobacteraceae</taxon>
        <taxon>Tepidanaerobacter</taxon>
    </lineage>
</organism>
<proteinExistence type="inferred from homology"/>
<keyword evidence="8" id="KW-1185">Reference proteome</keyword>
<evidence type="ECO:0000259" key="6">
    <source>
        <dbReference type="Pfam" id="PF01555"/>
    </source>
</evidence>
<evidence type="ECO:0000313" key="8">
    <source>
        <dbReference type="Proteomes" id="UP000062160"/>
    </source>
</evidence>
<dbReference type="InterPro" id="IPR002052">
    <property type="entry name" value="DNA_methylase_N6_adenine_CS"/>
</dbReference>
<dbReference type="OrthoDB" id="9800801at2"/>
<dbReference type="RefSeq" id="WP_059031723.1">
    <property type="nucleotide sequence ID" value="NZ_DF977000.1"/>
</dbReference>
<keyword evidence="2 7" id="KW-0489">Methyltransferase</keyword>
<evidence type="ECO:0000256" key="5">
    <source>
        <dbReference type="ARBA" id="ARBA00022747"/>
    </source>
</evidence>